<gene>
    <name evidence="2" type="ORF">DY245_00585</name>
</gene>
<keyword evidence="3" id="KW-1185">Reference proteome</keyword>
<dbReference type="EMBL" id="QUAC01000005">
    <property type="protein sequence ID" value="REK92182.1"/>
    <property type="molecule type" value="Genomic_DNA"/>
</dbReference>
<accession>A0A371QBV8</accession>
<reference evidence="2 3" key="1">
    <citation type="submission" date="2018-08" db="EMBL/GenBank/DDBJ databases">
        <title>Streptomyces NEAU-D10 sp. nov., a novel Actinomycete isolated from soil.</title>
        <authorList>
            <person name="Jin L."/>
        </authorList>
    </citation>
    <scope>NUCLEOTIDE SEQUENCE [LARGE SCALE GENOMIC DNA]</scope>
    <source>
        <strain evidence="2 3">NEAU-D10</strain>
    </source>
</reference>
<sequence>MRPHLGRCLVLAALGGAGVLACGVAQAAPKAAPQAAPAWRPSDGGSSLGRPLFGGQFDPVGGNGGGVVAGGGRLLVTRAGGGA</sequence>
<organism evidence="2 3">
    <name type="scientific">Streptomyces inhibens</name>
    <dbReference type="NCBI Taxonomy" id="2293571"/>
    <lineage>
        <taxon>Bacteria</taxon>
        <taxon>Bacillati</taxon>
        <taxon>Actinomycetota</taxon>
        <taxon>Actinomycetes</taxon>
        <taxon>Kitasatosporales</taxon>
        <taxon>Streptomycetaceae</taxon>
        <taxon>Streptomyces</taxon>
    </lineage>
</organism>
<dbReference type="RefSeq" id="WP_128502369.1">
    <property type="nucleotide sequence ID" value="NZ_QUAC01000005.1"/>
</dbReference>
<dbReference type="PROSITE" id="PS51257">
    <property type="entry name" value="PROKAR_LIPOPROTEIN"/>
    <property type="match status" value="1"/>
</dbReference>
<feature type="chain" id="PRO_5016862144" evidence="1">
    <location>
        <begin position="28"/>
        <end position="83"/>
    </location>
</feature>
<feature type="signal peptide" evidence="1">
    <location>
        <begin position="1"/>
        <end position="27"/>
    </location>
</feature>
<name>A0A371QBV8_STRIH</name>
<protein>
    <submittedName>
        <fullName evidence="2">Uncharacterized protein</fullName>
    </submittedName>
</protein>
<evidence type="ECO:0000256" key="1">
    <source>
        <dbReference type="SAM" id="SignalP"/>
    </source>
</evidence>
<proteinExistence type="predicted"/>
<comment type="caution">
    <text evidence="2">The sequence shown here is derived from an EMBL/GenBank/DDBJ whole genome shotgun (WGS) entry which is preliminary data.</text>
</comment>
<evidence type="ECO:0000313" key="3">
    <source>
        <dbReference type="Proteomes" id="UP000262477"/>
    </source>
</evidence>
<dbReference type="Proteomes" id="UP000262477">
    <property type="component" value="Unassembled WGS sequence"/>
</dbReference>
<keyword evidence="1" id="KW-0732">Signal</keyword>
<dbReference type="AlphaFoldDB" id="A0A371QBV8"/>
<evidence type="ECO:0000313" key="2">
    <source>
        <dbReference type="EMBL" id="REK92182.1"/>
    </source>
</evidence>